<dbReference type="SUPFAM" id="SSF75553">
    <property type="entry name" value="Smc hinge domain"/>
    <property type="match status" value="1"/>
</dbReference>
<evidence type="ECO:0000256" key="12">
    <source>
        <dbReference type="SAM" id="MobiDB-lite"/>
    </source>
</evidence>
<dbReference type="HOGENOM" id="CLU_001042_0_1_1"/>
<evidence type="ECO:0000256" key="10">
    <source>
        <dbReference type="PIRNR" id="PIRNR005719"/>
    </source>
</evidence>
<dbReference type="Pfam" id="PF06470">
    <property type="entry name" value="SMC_hinge"/>
    <property type="match status" value="1"/>
</dbReference>
<dbReference type="SUPFAM" id="SSF52540">
    <property type="entry name" value="P-loop containing nucleoside triphosphate hydrolases"/>
    <property type="match status" value="2"/>
</dbReference>
<feature type="domain" description="SMC hinge" evidence="13">
    <location>
        <begin position="536"/>
        <end position="651"/>
    </location>
</feature>
<proteinExistence type="inferred from homology"/>
<reference evidence="15 16" key="1">
    <citation type="journal article" date="2007" name="Science">
        <title>The Fusarium graminearum genome reveals a link between localized polymorphism and pathogen specialization.</title>
        <authorList>
            <person name="Cuomo C.A."/>
            <person name="Gueldener U."/>
            <person name="Xu J.-R."/>
            <person name="Trail F."/>
            <person name="Turgeon B.G."/>
            <person name="Di Pietro A."/>
            <person name="Walton J.D."/>
            <person name="Ma L.-J."/>
            <person name="Baker S.E."/>
            <person name="Rep M."/>
            <person name="Adam G."/>
            <person name="Antoniw J."/>
            <person name="Baldwin T."/>
            <person name="Calvo S.E."/>
            <person name="Chang Y.-L."/>
            <person name="DeCaprio D."/>
            <person name="Gale L.R."/>
            <person name="Gnerre S."/>
            <person name="Goswami R.S."/>
            <person name="Hammond-Kosack K."/>
            <person name="Harris L.J."/>
            <person name="Hilburn K."/>
            <person name="Kennell J.C."/>
            <person name="Kroken S."/>
            <person name="Magnuson J.K."/>
            <person name="Mannhaupt G."/>
            <person name="Mauceli E.W."/>
            <person name="Mewes H.-W."/>
            <person name="Mitterbauer R."/>
            <person name="Muehlbauer G."/>
            <person name="Muensterkoetter M."/>
            <person name="Nelson D."/>
            <person name="O'Donnell K."/>
            <person name="Ouellet T."/>
            <person name="Qi W."/>
            <person name="Quesneville H."/>
            <person name="Roncero M.I.G."/>
            <person name="Seong K.-Y."/>
            <person name="Tetko I.V."/>
            <person name="Urban M."/>
            <person name="Waalwijk C."/>
            <person name="Ward T.J."/>
            <person name="Yao J."/>
            <person name="Birren B.W."/>
            <person name="Kistler H.C."/>
        </authorList>
    </citation>
    <scope>NUCLEOTIDE SEQUENCE [LARGE SCALE GENOMIC DNA]</scope>
    <source>
        <strain evidence="16">ATCC MYA-4620 / CBS 123657 / FGSC 9075 / NRRL 31084 / PH-1</strain>
        <strain evidence="15">PH-1 / ATCC MYA-4620 / FGSC 9075 / NRRL 31084</strain>
    </source>
</reference>
<dbReference type="PIRSF" id="PIRSF005719">
    <property type="entry name" value="SMC"/>
    <property type="match status" value="1"/>
</dbReference>
<evidence type="ECO:0000256" key="9">
    <source>
        <dbReference type="ARBA" id="ARBA00023306"/>
    </source>
</evidence>
<dbReference type="RefSeq" id="XP_011317759.1">
    <property type="nucleotide sequence ID" value="XM_011319457.1"/>
</dbReference>
<dbReference type="OrthoDB" id="5575062at2759"/>
<reference evidence="14 16" key="4">
    <citation type="journal article" date="2015" name="BMC Genomics">
        <title>The completed genome sequence of the pathogenic ascomycete fungus Fusarium graminearum.</title>
        <authorList>
            <person name="King R."/>
            <person name="Urban M."/>
            <person name="Hammond-Kosack M.C."/>
            <person name="Hassani-Pak K."/>
            <person name="Hammond-Kosack K.E."/>
        </authorList>
    </citation>
    <scope>NUCLEOTIDE SEQUENCE [LARGE SCALE GENOMIC DNA]</scope>
    <source>
        <strain evidence="16">ATCC MYA-4620 / CBS 123657 / FGSC 9075 / NRRL 31084 / PH-1</strain>
        <strain evidence="14">PH-1</strain>
    </source>
</reference>
<dbReference type="Gene3D" id="3.30.70.1620">
    <property type="match status" value="1"/>
</dbReference>
<keyword evidence="5" id="KW-0132">Cell division</keyword>
<evidence type="ECO:0000256" key="4">
    <source>
        <dbReference type="ARBA" id="ARBA00022454"/>
    </source>
</evidence>
<dbReference type="GO" id="GO:0051301">
    <property type="term" value="P:cell division"/>
    <property type="evidence" value="ECO:0007669"/>
    <property type="project" value="UniProtKB-KW"/>
</dbReference>
<comment type="similarity">
    <text evidence="3">Belongs to the SMC family. SMC1 subfamily.</text>
</comment>
<dbReference type="eggNOG" id="KOG0018">
    <property type="taxonomic scope" value="Eukaryota"/>
</dbReference>
<keyword evidence="8 10" id="KW-0539">Nucleus</keyword>
<evidence type="ECO:0000313" key="16">
    <source>
        <dbReference type="Proteomes" id="UP000070720"/>
    </source>
</evidence>
<dbReference type="PANTHER" id="PTHR18937">
    <property type="entry name" value="STRUCTURAL MAINTENANCE OF CHROMOSOMES SMC FAMILY MEMBER"/>
    <property type="match status" value="1"/>
</dbReference>
<dbReference type="Proteomes" id="UP000070720">
    <property type="component" value="Chromosome 1"/>
</dbReference>
<evidence type="ECO:0000256" key="7">
    <source>
        <dbReference type="ARBA" id="ARBA00023054"/>
    </source>
</evidence>
<reference key="3">
    <citation type="submission" date="2014-02" db="EMBL/GenBank/DDBJ databases">
        <title>A revised Fusarium graminearum genomic reference sequence using whole shotgun re-sequencing.</title>
        <authorList>
            <person name="King R."/>
            <person name="Urban M."/>
            <person name="Hassani-Pak K."/>
            <person name="Hammond-Kosack K."/>
        </authorList>
    </citation>
    <scope>NUCLEOTIDE SEQUENCE</scope>
    <source>
        <strain>PH-1</strain>
    </source>
</reference>
<evidence type="ECO:0000256" key="6">
    <source>
        <dbReference type="ARBA" id="ARBA00022776"/>
    </source>
</evidence>
<protein>
    <recommendedName>
        <fullName evidence="10">Structural maintenance of chromosomes protein</fullName>
    </recommendedName>
</protein>
<dbReference type="PANTHER" id="PTHR18937:SF12">
    <property type="entry name" value="STRUCTURAL MAINTENANCE OF CHROMOSOMES PROTEIN"/>
    <property type="match status" value="1"/>
</dbReference>
<dbReference type="GO" id="GO:0005634">
    <property type="term" value="C:nucleus"/>
    <property type="evidence" value="ECO:0007669"/>
    <property type="project" value="UniProtKB-SubCell"/>
</dbReference>
<evidence type="ECO:0000256" key="3">
    <source>
        <dbReference type="ARBA" id="ARBA00005597"/>
    </source>
</evidence>
<dbReference type="VEuPathDB" id="FungiDB:FGRAMPH1_01G04611"/>
<dbReference type="KEGG" id="fgr:FGSG_01910"/>
<evidence type="ECO:0000256" key="5">
    <source>
        <dbReference type="ARBA" id="ARBA00022618"/>
    </source>
</evidence>
<name>I1RE37_GIBZE</name>
<gene>
    <name evidence="15" type="primary">FG01910.1</name>
    <name evidence="14" type="ORF">FGRAMPH1_01T04611</name>
</gene>
<sequence length="1248" mass="142775">MGKLIRLELFNFKSYKGHHVLLFGDSYFTSIIGPNGSGKSNSMDAISFVLGIKSSHLRSAHLKDLVYRGRVLKTAKINDDGSAQTNGDANGDEKASRGDPKTAWVMAVYEDDAGEEQKWKRSITNQGASEYRINDRVVTAQQYNESLESENILIKARNFLVFQGDVEAIASQSPQDLTRLIEQISGSLEYKAEYEKTQAESEQAAENQNFQLHRRRGINSEIKQYREQKREADNFQNKTDERDAAIVTHSLWKLYHFQKAMDDSYAAIQDHQEDLKELRRNVESFEKRLDAARREQAAANRQVAMVDKDIKAKVRDIEDKENSLVPVEEKINESTEQVKALQVQVAKVTKEHDEQVEVVQQVQKSIESVEKAREIFENDYKEQMKKQGREVSDEDRREYSRLRTQAMSRTGSNQAKLEQLDRQRKADEVTVNNLKGKVDSIAAAIDKIEAELASIDERRTSAQTISKELSQEIDAKKKEFNQLQSERVRTNQKRTELEEKLEDVARKLREADDGRRQNDREARTKEMVTSLKRMFPGVRGRVGDLCKPKQKKFDEAVIVALGRDFDSVVVDSEKIGVECVQYLKEQRFPPMTFIPLDNIKVNAVNTAVKGFSGARLTIDTIDFDSSVERAMSYACGSSVVCDSLDIAKHICYEKKIPVKAVTLEGYIIHKAGLMTGGRGPESKNKRRFEEADVQNLQRMATKLKDEIDRLPKADRRGSQEESLQIDLSGLERRLVAVKDEMAALNKNHASKKRELDNQRRQLNELEPKYQEQASQLESTTATCEEFRDAIARVDDEVFGDFCRRLGYSDIRAYRDSQGKLEQEVSEKRNEFDVQKQKLSTRLGWEQHRVAMSTGRIDTIQKQIRHLKKEIKTYTKAKDEIENALREEQEALEALRETLDENRSELAERNQKVSEAKVEVQKRSKDIDTHLRDINALETIVQKNSSSKSALLRRCRLEQIRIPLVNGTLDNLPNEDELLRQDPDAMDIDEDDEEMMDMALNDHGIAIDFDGLDDDLKASDDPSVEDGLSEKITSLTSELEKLNPNMRAMERLESVETRLRVTDQEYEDSKTAAQEAKEAFSEVKQKRYDLFNKAFSHIQEQISHVYKDLTRSEAYPLGGQAYLDIEEDTDMPYLSGIKYHAMPPLKRFRDMEHLSGGEKTMAALALLFAIHSYQPSPFFVLDEVDAALDNANVDKIKKYIKDHRGPGMQFIVISLKAGLFQDSDSLVGVYRDQEVNSSRTLTLDLRQYA</sequence>
<dbReference type="GO" id="GO:0003677">
    <property type="term" value="F:DNA binding"/>
    <property type="evidence" value="ECO:0007669"/>
    <property type="project" value="TreeGrafter"/>
</dbReference>
<dbReference type="InParanoid" id="I1RE37"/>
<keyword evidence="6" id="KW-0498">Mitosis</keyword>
<dbReference type="InterPro" id="IPR003395">
    <property type="entry name" value="RecF/RecN/SMC_N"/>
</dbReference>
<dbReference type="GO" id="GO:0008278">
    <property type="term" value="C:cohesin complex"/>
    <property type="evidence" value="ECO:0007669"/>
    <property type="project" value="InterPro"/>
</dbReference>
<feature type="coiled-coil region" evidence="11">
    <location>
        <begin position="856"/>
        <end position="918"/>
    </location>
</feature>
<evidence type="ECO:0000256" key="11">
    <source>
        <dbReference type="SAM" id="Coils"/>
    </source>
</evidence>
<evidence type="ECO:0000256" key="2">
    <source>
        <dbReference type="ARBA" id="ARBA00004286"/>
    </source>
</evidence>
<dbReference type="EMBL" id="HG970332">
    <property type="protein sequence ID" value="CEF74112.1"/>
    <property type="molecule type" value="Genomic_DNA"/>
</dbReference>
<keyword evidence="4" id="KW-0158">Chromosome</keyword>
<dbReference type="InterPro" id="IPR028468">
    <property type="entry name" value="Smc1_ABC"/>
</dbReference>
<dbReference type="GO" id="GO:0007062">
    <property type="term" value="P:sister chromatid cohesion"/>
    <property type="evidence" value="ECO:0007669"/>
    <property type="project" value="InterPro"/>
</dbReference>
<evidence type="ECO:0000256" key="1">
    <source>
        <dbReference type="ARBA" id="ARBA00004123"/>
    </source>
</evidence>
<reference evidence="15" key="5">
    <citation type="submission" date="2017-01" db="UniProtKB">
        <authorList>
            <consortium name="EnsemblFungi"/>
        </authorList>
    </citation>
    <scope>IDENTIFICATION</scope>
    <source>
        <strain evidence="15">PH-1 / ATCC MYA-4620 / FGSC 9075 / NRRL 31084</strain>
    </source>
</reference>
<feature type="region of interest" description="Disordered" evidence="12">
    <location>
        <begin position="78"/>
        <end position="99"/>
    </location>
</feature>
<accession>I1RE37</accession>
<keyword evidence="16" id="KW-1185">Reference proteome</keyword>
<dbReference type="AlphaFoldDB" id="I1RE37"/>
<evidence type="ECO:0000256" key="8">
    <source>
        <dbReference type="ARBA" id="ARBA00023242"/>
    </source>
</evidence>
<feature type="coiled-coil region" evidence="11">
    <location>
        <begin position="686"/>
        <end position="772"/>
    </location>
</feature>
<comment type="subcellular location">
    <subcellularLocation>
        <location evidence="2">Chromosome</location>
    </subcellularLocation>
    <subcellularLocation>
        <location evidence="1 10">Nucleus</location>
    </subcellularLocation>
</comment>
<feature type="coiled-coil region" evidence="11">
    <location>
        <begin position="331"/>
        <end position="386"/>
    </location>
</feature>
<keyword evidence="9" id="KW-0131">Cell cycle</keyword>
<dbReference type="GO" id="GO:0005524">
    <property type="term" value="F:ATP binding"/>
    <property type="evidence" value="ECO:0007669"/>
    <property type="project" value="InterPro"/>
</dbReference>
<evidence type="ECO:0000259" key="13">
    <source>
        <dbReference type="SMART" id="SM00968"/>
    </source>
</evidence>
<feature type="coiled-coil region" evidence="11">
    <location>
        <begin position="187"/>
        <end position="302"/>
    </location>
</feature>
<dbReference type="GO" id="GO:0016887">
    <property type="term" value="F:ATP hydrolysis activity"/>
    <property type="evidence" value="ECO:0007669"/>
    <property type="project" value="InterPro"/>
</dbReference>
<keyword evidence="7 11" id="KW-0175">Coiled coil</keyword>
<dbReference type="InterPro" id="IPR024704">
    <property type="entry name" value="SMC"/>
</dbReference>
<dbReference type="InterPro" id="IPR010935">
    <property type="entry name" value="SMC_hinge"/>
</dbReference>
<dbReference type="InterPro" id="IPR036277">
    <property type="entry name" value="SMC_hinge_sf"/>
</dbReference>
<dbReference type="Gene3D" id="3.40.50.300">
    <property type="entry name" value="P-loop containing nucleotide triphosphate hydrolases"/>
    <property type="match status" value="2"/>
</dbReference>
<evidence type="ECO:0000313" key="14">
    <source>
        <dbReference type="EMBL" id="CEF74112.1"/>
    </source>
</evidence>
<dbReference type="Pfam" id="PF02463">
    <property type="entry name" value="SMC_N"/>
    <property type="match status" value="1"/>
</dbReference>
<evidence type="ECO:0000313" key="15">
    <source>
        <dbReference type="EnsemblFungi" id="CEF74112"/>
    </source>
</evidence>
<reference evidence="15 16" key="2">
    <citation type="journal article" date="2010" name="Nature">
        <title>Comparative genomics reveals mobile pathogenicity chromosomes in Fusarium.</title>
        <authorList>
            <person name="Ma L.J."/>
            <person name="van der Does H.C."/>
            <person name="Borkovich K.A."/>
            <person name="Coleman J.J."/>
            <person name="Daboussi M.J."/>
            <person name="Di Pietro A."/>
            <person name="Dufresne M."/>
            <person name="Freitag M."/>
            <person name="Grabherr M."/>
            <person name="Henrissat B."/>
            <person name="Houterman P.M."/>
            <person name="Kang S."/>
            <person name="Shim W.B."/>
            <person name="Woloshuk C."/>
            <person name="Xie X."/>
            <person name="Xu J.R."/>
            <person name="Antoniw J."/>
            <person name="Baker S.E."/>
            <person name="Bluhm B.H."/>
            <person name="Breakspear A."/>
            <person name="Brown D.W."/>
            <person name="Butchko R.A."/>
            <person name="Chapman S."/>
            <person name="Coulson R."/>
            <person name="Coutinho P.M."/>
            <person name="Danchin E.G."/>
            <person name="Diener A."/>
            <person name="Gale L.R."/>
            <person name="Gardiner D.M."/>
            <person name="Goff S."/>
            <person name="Hammond-Kosack K.E."/>
            <person name="Hilburn K."/>
            <person name="Hua-Van A."/>
            <person name="Jonkers W."/>
            <person name="Kazan K."/>
            <person name="Kodira C.D."/>
            <person name="Koehrsen M."/>
            <person name="Kumar L."/>
            <person name="Lee Y.H."/>
            <person name="Li L."/>
            <person name="Manners J.M."/>
            <person name="Miranda-Saavedra D."/>
            <person name="Mukherjee M."/>
            <person name="Park G."/>
            <person name="Park J."/>
            <person name="Park S.Y."/>
            <person name="Proctor R.H."/>
            <person name="Regev A."/>
            <person name="Ruiz-Roldan M.C."/>
            <person name="Sain D."/>
            <person name="Sakthikumar S."/>
            <person name="Sykes S."/>
            <person name="Schwartz D.C."/>
            <person name="Turgeon B.G."/>
            <person name="Wapinski I."/>
            <person name="Yoder O."/>
            <person name="Young S."/>
            <person name="Zeng Q."/>
            <person name="Zhou S."/>
            <person name="Galagan J."/>
            <person name="Cuomo C.A."/>
            <person name="Kistler H.C."/>
            <person name="Rep M."/>
        </authorList>
    </citation>
    <scope>GENOME REANNOTATION</scope>
    <source>
        <strain evidence="16">ATCC MYA-4620 / CBS 123657 / FGSC 9075 / NRRL 31084 / PH-1</strain>
        <strain evidence="15">PH-1 / ATCC MYA-4620 / FGSC 9075 / NRRL 31084</strain>
    </source>
</reference>
<dbReference type="SMART" id="SM00968">
    <property type="entry name" value="SMC_hinge"/>
    <property type="match status" value="1"/>
</dbReference>
<dbReference type="Gene3D" id="1.20.1060.20">
    <property type="match status" value="1"/>
</dbReference>
<feature type="coiled-coil region" evidence="11">
    <location>
        <begin position="417"/>
        <end position="514"/>
    </location>
</feature>
<dbReference type="STRING" id="229533.I1RE37"/>
<organism evidence="15">
    <name type="scientific">Gibberella zeae (strain ATCC MYA-4620 / CBS 123657 / FGSC 9075 / NRRL 31084 / PH-1)</name>
    <name type="common">Wheat head blight fungus</name>
    <name type="synonym">Fusarium graminearum</name>
    <dbReference type="NCBI Taxonomy" id="229533"/>
    <lineage>
        <taxon>Eukaryota</taxon>
        <taxon>Fungi</taxon>
        <taxon>Dikarya</taxon>
        <taxon>Ascomycota</taxon>
        <taxon>Pezizomycotina</taxon>
        <taxon>Sordariomycetes</taxon>
        <taxon>Hypocreomycetidae</taxon>
        <taxon>Hypocreales</taxon>
        <taxon>Nectriaceae</taxon>
        <taxon>Fusarium</taxon>
    </lineage>
</organism>
<dbReference type="FunCoup" id="I1RE37">
    <property type="interactions" value="730"/>
</dbReference>
<dbReference type="CDD" id="cd03275">
    <property type="entry name" value="ABC_SMC1_euk"/>
    <property type="match status" value="2"/>
</dbReference>
<dbReference type="EnsemblFungi" id="CEF74112">
    <property type="protein sequence ID" value="CEF74112"/>
    <property type="gene ID" value="FGRRES_01910"/>
</dbReference>
<dbReference type="InterPro" id="IPR027417">
    <property type="entry name" value="P-loop_NTPase"/>
</dbReference>